<reference evidence="6 7" key="1">
    <citation type="submission" date="2020-08" db="EMBL/GenBank/DDBJ databases">
        <title>Description of novel Pseudomonas species.</title>
        <authorList>
            <person name="Duman M."/>
            <person name="Mulet M."/>
            <person name="Altun S."/>
            <person name="Saticioglu I.B."/>
            <person name="Lalucat J."/>
            <person name="Garcia-Valdes E."/>
        </authorList>
    </citation>
    <scope>NUCLEOTIDE SEQUENCE [LARGE SCALE GENOMIC DNA]</scope>
    <source>
        <strain evidence="6 7">P66</strain>
    </source>
</reference>
<dbReference type="PANTHER" id="PTHR30258">
    <property type="entry name" value="TYPE II SECRETION SYSTEM PROTEIN GSPE-RELATED"/>
    <property type="match status" value="1"/>
</dbReference>
<dbReference type="Gene3D" id="3.40.50.300">
    <property type="entry name" value="P-loop containing nucleotide triphosphate hydrolases"/>
    <property type="match status" value="1"/>
</dbReference>
<dbReference type="PANTHER" id="PTHR30258:SF3">
    <property type="entry name" value="SLL1921 PROTEIN"/>
    <property type="match status" value="1"/>
</dbReference>
<keyword evidence="2" id="KW-0547">Nucleotide-binding</keyword>
<feature type="domain" description="Glyoxalase-related protein" evidence="5">
    <location>
        <begin position="3"/>
        <end position="69"/>
    </location>
</feature>
<accession>A0ABS2C0Z9</accession>
<proteinExistence type="inferred from homology"/>
<dbReference type="Pfam" id="PF20066">
    <property type="entry name" value="Glyoxalase_8"/>
    <property type="match status" value="1"/>
</dbReference>
<dbReference type="InterPro" id="IPR045517">
    <property type="entry name" value="Glyoxalase_8"/>
</dbReference>
<comment type="similarity">
    <text evidence="1">Belongs to the GSP E family.</text>
</comment>
<dbReference type="EMBL" id="JACOPV010000008">
    <property type="protein sequence ID" value="MBM5458719.1"/>
    <property type="molecule type" value="Genomic_DNA"/>
</dbReference>
<gene>
    <name evidence="6" type="primary">tadA</name>
    <name evidence="6" type="ORF">H8F21_14215</name>
</gene>
<evidence type="ECO:0000256" key="1">
    <source>
        <dbReference type="ARBA" id="ARBA00006611"/>
    </source>
</evidence>
<dbReference type="InterPro" id="IPR001482">
    <property type="entry name" value="T2SS/T4SS_dom"/>
</dbReference>
<evidence type="ECO:0000259" key="4">
    <source>
        <dbReference type="Pfam" id="PF00437"/>
    </source>
</evidence>
<dbReference type="RefSeq" id="WP_203584657.1">
    <property type="nucleotide sequence ID" value="NZ_JACOPV010000008.1"/>
</dbReference>
<sequence>MNVSHYKQLAKQRRKAIQAVTGLAISHSQSLEIVAREENYPSWDALCGVVARRAVTPISYSLTVKREPKATRTAGAIFTSNPAALSDIRSIMDKEEGSLVVISSVTSQGKSTTTNALINDFVDRRAGHPNVTVAEHTSPKPQSLVAREFDSKTRDLLRCDPDVVIVGQANEEAVLLALRAAHAGQRVLLKAHASSAVDVIARYLVKGDSASNGLVSRLINRGSLVVVHQHLTSFEG</sequence>
<name>A0ABS2C0Z9_9PSED</name>
<organism evidence="6 7">
    <name type="scientific">Pseudomonas arcuscaelestis</name>
    <dbReference type="NCBI Taxonomy" id="2710591"/>
    <lineage>
        <taxon>Bacteria</taxon>
        <taxon>Pseudomonadati</taxon>
        <taxon>Pseudomonadota</taxon>
        <taxon>Gammaproteobacteria</taxon>
        <taxon>Pseudomonadales</taxon>
        <taxon>Pseudomonadaceae</taxon>
        <taxon>Pseudomonas</taxon>
    </lineage>
</organism>
<evidence type="ECO:0000259" key="5">
    <source>
        <dbReference type="Pfam" id="PF20066"/>
    </source>
</evidence>
<dbReference type="Proteomes" id="UP000745663">
    <property type="component" value="Unassembled WGS sequence"/>
</dbReference>
<dbReference type="SUPFAM" id="SSF52540">
    <property type="entry name" value="P-loop containing nucleoside triphosphate hydrolases"/>
    <property type="match status" value="1"/>
</dbReference>
<keyword evidence="3" id="KW-0067">ATP-binding</keyword>
<evidence type="ECO:0000313" key="7">
    <source>
        <dbReference type="Proteomes" id="UP000745663"/>
    </source>
</evidence>
<evidence type="ECO:0000256" key="3">
    <source>
        <dbReference type="ARBA" id="ARBA00022840"/>
    </source>
</evidence>
<dbReference type="InterPro" id="IPR027417">
    <property type="entry name" value="P-loop_NTPase"/>
</dbReference>
<keyword evidence="7" id="KW-1185">Reference proteome</keyword>
<comment type="caution">
    <text evidence="6">The sequence shown here is derived from an EMBL/GenBank/DDBJ whole genome shotgun (WGS) entry which is preliminary data.</text>
</comment>
<evidence type="ECO:0000313" key="6">
    <source>
        <dbReference type="EMBL" id="MBM5458719.1"/>
    </source>
</evidence>
<evidence type="ECO:0000256" key="2">
    <source>
        <dbReference type="ARBA" id="ARBA00022741"/>
    </source>
</evidence>
<feature type="domain" description="Bacterial type II secretion system protein E" evidence="4">
    <location>
        <begin position="80"/>
        <end position="232"/>
    </location>
</feature>
<dbReference type="Pfam" id="PF00437">
    <property type="entry name" value="T2SSE"/>
    <property type="match status" value="1"/>
</dbReference>
<protein>
    <submittedName>
        <fullName evidence="6">Flp pilus assembly complex ATPase component TadA</fullName>
    </submittedName>
</protein>